<name>A0ACC2DRT6_DIPCM</name>
<evidence type="ECO:0000313" key="2">
    <source>
        <dbReference type="Proteomes" id="UP001162992"/>
    </source>
</evidence>
<sequence length="149" mass="16919">MNAGYGGFAAAIILAKPSVPWWVLNVILIDGPDRLAVIFDRGLIGVYHDWCTALDAYPRTFDMIHASRLFSAEHKCQIIDILLEMDRLLRPGGFALIRDGKEILQQIKIIADLFHWKMTLDNTESGPMGYDKVLYCQKTFWRPKVGTHA</sequence>
<proteinExistence type="predicted"/>
<gene>
    <name evidence="1" type="ORF">O6H91_05G105900</name>
</gene>
<keyword evidence="2" id="KW-1185">Reference proteome</keyword>
<reference evidence="2" key="1">
    <citation type="journal article" date="2024" name="Proc. Natl. Acad. Sci. U.S.A.">
        <title>Extraordinary preservation of gene collinearity over three hundred million years revealed in homosporous lycophytes.</title>
        <authorList>
            <person name="Li C."/>
            <person name="Wickell D."/>
            <person name="Kuo L.Y."/>
            <person name="Chen X."/>
            <person name="Nie B."/>
            <person name="Liao X."/>
            <person name="Peng D."/>
            <person name="Ji J."/>
            <person name="Jenkins J."/>
            <person name="Williams M."/>
            <person name="Shu S."/>
            <person name="Plott C."/>
            <person name="Barry K."/>
            <person name="Rajasekar S."/>
            <person name="Grimwood J."/>
            <person name="Han X."/>
            <person name="Sun S."/>
            <person name="Hou Z."/>
            <person name="He W."/>
            <person name="Dai G."/>
            <person name="Sun C."/>
            <person name="Schmutz J."/>
            <person name="Leebens-Mack J.H."/>
            <person name="Li F.W."/>
            <person name="Wang L."/>
        </authorList>
    </citation>
    <scope>NUCLEOTIDE SEQUENCE [LARGE SCALE GENOMIC DNA]</scope>
    <source>
        <strain evidence="2">cv. PW_Plant_1</strain>
    </source>
</reference>
<accession>A0ACC2DRT6</accession>
<organism evidence="1 2">
    <name type="scientific">Diphasiastrum complanatum</name>
    <name type="common">Issler's clubmoss</name>
    <name type="synonym">Lycopodium complanatum</name>
    <dbReference type="NCBI Taxonomy" id="34168"/>
    <lineage>
        <taxon>Eukaryota</taxon>
        <taxon>Viridiplantae</taxon>
        <taxon>Streptophyta</taxon>
        <taxon>Embryophyta</taxon>
        <taxon>Tracheophyta</taxon>
        <taxon>Lycopodiopsida</taxon>
        <taxon>Lycopodiales</taxon>
        <taxon>Lycopodiaceae</taxon>
        <taxon>Lycopodioideae</taxon>
        <taxon>Diphasiastrum</taxon>
    </lineage>
</organism>
<dbReference type="Proteomes" id="UP001162992">
    <property type="component" value="Chromosome 5"/>
</dbReference>
<evidence type="ECO:0000313" key="1">
    <source>
        <dbReference type="EMBL" id="KAJ7556954.1"/>
    </source>
</evidence>
<comment type="caution">
    <text evidence="1">The sequence shown here is derived from an EMBL/GenBank/DDBJ whole genome shotgun (WGS) entry which is preliminary data.</text>
</comment>
<protein>
    <submittedName>
        <fullName evidence="1">Uncharacterized protein</fullName>
    </submittedName>
</protein>
<dbReference type="EMBL" id="CM055096">
    <property type="protein sequence ID" value="KAJ7556954.1"/>
    <property type="molecule type" value="Genomic_DNA"/>
</dbReference>